<protein>
    <submittedName>
        <fullName evidence="1">Uncharacterized protein</fullName>
    </submittedName>
</protein>
<keyword evidence="2" id="KW-1185">Reference proteome</keyword>
<sequence>MERKVLALQARKKRAKAKKSIKKQPAHTRGAPAQPEASPQEPDEPEEILGSDDEEQEDPNDYCKGGYHHVKIGDLFNGKYHVIRKLGWGHFSTVWLAWDIQMKRFVAMKVVKSAEHYTETAVDEIKLLRSVRNTDPGDPNREMVVQLLDDFKISGINGTHVCMVFEVLGHHLLKWIIKSNYQGLPLPCVKSIIRQVLQGLDYLHTKCQIIHTDIKPENILLTVNEPYVRRLAAEATEWQKAGAPPPSGSAVSTAPKVAIKMSKNKKKKLKKKQKRQAELLEKCILDLEEMEKTPEGGEVAPEEEEEEDDDKDDPDSPVKQERRPYCLPFRQEAGSGDATECHAGGEVTRIAPGETSEVNCNGLHPEEDEEDTEERIVRWRDEDHHNGNTGLSEDPSHVLESKASKGLESNRQESPPTQPVFNGLVPAETEDGEEEDEEVSVPPTCELADCRVSRKLLEAESTGFTNREEGELSPEKQELAKSQTRHPEKARREKEPVEEVLDNGQVGEQESLKEAKLAAGNLLVNPLDPLNADRLKVKIADLGNACWVHKHFTEDIQTRQYRSLEVLIGSGYNTPADIWSTACMAFELATGDYLFEPHSGEDYSRDEDHIALIIELLGQVPRKLITAGKYSKDFFTKKGDLKHITKLKPWGLLEVLQDKYEWPKEEAECFSDFLLPMLDLVPEKRATATDCLRHPWISPQ</sequence>
<organism evidence="1 2">
    <name type="scientific">Dallia pectoralis</name>
    <name type="common">Alaska blackfish</name>
    <dbReference type="NCBI Taxonomy" id="75939"/>
    <lineage>
        <taxon>Eukaryota</taxon>
        <taxon>Metazoa</taxon>
        <taxon>Chordata</taxon>
        <taxon>Craniata</taxon>
        <taxon>Vertebrata</taxon>
        <taxon>Euteleostomi</taxon>
        <taxon>Actinopterygii</taxon>
        <taxon>Neopterygii</taxon>
        <taxon>Teleostei</taxon>
        <taxon>Protacanthopterygii</taxon>
        <taxon>Esociformes</taxon>
        <taxon>Umbridae</taxon>
        <taxon>Dallia</taxon>
    </lineage>
</organism>
<name>A0ACC2HMF0_DALPE</name>
<evidence type="ECO:0000313" key="1">
    <source>
        <dbReference type="EMBL" id="KAJ8017154.1"/>
    </source>
</evidence>
<evidence type="ECO:0000313" key="2">
    <source>
        <dbReference type="Proteomes" id="UP001157502"/>
    </source>
</evidence>
<gene>
    <name evidence="1" type="ORF">DPEC_G00014810</name>
</gene>
<dbReference type="EMBL" id="CM055728">
    <property type="protein sequence ID" value="KAJ8017154.1"/>
    <property type="molecule type" value="Genomic_DNA"/>
</dbReference>
<accession>A0ACC2HMF0</accession>
<reference evidence="1" key="1">
    <citation type="submission" date="2021-05" db="EMBL/GenBank/DDBJ databases">
        <authorList>
            <person name="Pan Q."/>
            <person name="Jouanno E."/>
            <person name="Zahm M."/>
            <person name="Klopp C."/>
            <person name="Cabau C."/>
            <person name="Louis A."/>
            <person name="Berthelot C."/>
            <person name="Parey E."/>
            <person name="Roest Crollius H."/>
            <person name="Montfort J."/>
            <person name="Robinson-Rechavi M."/>
            <person name="Bouchez O."/>
            <person name="Lampietro C."/>
            <person name="Lopez Roques C."/>
            <person name="Donnadieu C."/>
            <person name="Postlethwait J."/>
            <person name="Bobe J."/>
            <person name="Dillon D."/>
            <person name="Chandos A."/>
            <person name="von Hippel F."/>
            <person name="Guiguen Y."/>
        </authorList>
    </citation>
    <scope>NUCLEOTIDE SEQUENCE</scope>
    <source>
        <strain evidence="1">YG-Jan2019</strain>
    </source>
</reference>
<dbReference type="Proteomes" id="UP001157502">
    <property type="component" value="Chromosome 1"/>
</dbReference>
<proteinExistence type="predicted"/>
<comment type="caution">
    <text evidence="1">The sequence shown here is derived from an EMBL/GenBank/DDBJ whole genome shotgun (WGS) entry which is preliminary data.</text>
</comment>